<sequence length="489" mass="52480">MSSDATFEKLDPKTGEVLAEYKNFTSSEVFAAVDAAQIAASRWQEFGFTARKRTLLKWASYITKNQKEIAKLVATECGKPLGDATLEVSIAIDHISWAAKHAQQIMRDQVRPSGLLMFNMKAKVQRSPLGVVGVIGPWNYPIFTPIGSIAYALAAGNSVVFKPSEFTPGVGKWLSDSFSQIAPFENILSTVTGLPDTGKALTESKVNKISFTGSTRTAKKVAASCAQQMIPVVLECGGKDPVIVASDADIKLAAEYSLWSAMANAGQSCIGAERVYVVESVAEEFIEVITKMAKDIEVGKDYGPATMPSQLNVIQSHLDDAKSKGAKFLLGGSDSIKGAFVEPVIMVDVPEDSTAMTEETFGPTLAINRVVNTDEAIRLSNASSYGLAAAVFSKKQGEKIAAQLACGMVSINSVFLFAAVASVPFGGVKNSGYGRIHGAEGLLEYTYARTVVKTKFKIPLKFTSFKRTKLSEKILVSLIKRLHGKGKSK</sequence>
<dbReference type="PROSITE" id="PS00687">
    <property type="entry name" value="ALDEHYDE_DEHYDR_GLU"/>
    <property type="match status" value="1"/>
</dbReference>
<accession>A0A6J6CC45</accession>
<organism evidence="4">
    <name type="scientific">freshwater metagenome</name>
    <dbReference type="NCBI Taxonomy" id="449393"/>
    <lineage>
        <taxon>unclassified sequences</taxon>
        <taxon>metagenomes</taxon>
        <taxon>ecological metagenomes</taxon>
    </lineage>
</organism>
<dbReference type="Gene3D" id="3.40.605.10">
    <property type="entry name" value="Aldehyde Dehydrogenase, Chain A, domain 1"/>
    <property type="match status" value="1"/>
</dbReference>
<gene>
    <name evidence="4" type="ORF">UFOPK1508_00272</name>
</gene>
<dbReference type="EMBL" id="CAEZSW010000016">
    <property type="protein sequence ID" value="CAB4548962.1"/>
    <property type="molecule type" value="Genomic_DNA"/>
</dbReference>
<reference evidence="4" key="1">
    <citation type="submission" date="2020-05" db="EMBL/GenBank/DDBJ databases">
        <authorList>
            <person name="Chiriac C."/>
            <person name="Salcher M."/>
            <person name="Ghai R."/>
            <person name="Kavagutti S V."/>
        </authorList>
    </citation>
    <scope>NUCLEOTIDE SEQUENCE</scope>
</reference>
<comment type="similarity">
    <text evidence="1">Belongs to the aldehyde dehydrogenase family.</text>
</comment>
<dbReference type="GO" id="GO:0016620">
    <property type="term" value="F:oxidoreductase activity, acting on the aldehyde or oxo group of donors, NAD or NADP as acceptor"/>
    <property type="evidence" value="ECO:0007669"/>
    <property type="project" value="InterPro"/>
</dbReference>
<protein>
    <submittedName>
        <fullName evidence="4">Unannotated protein</fullName>
    </submittedName>
</protein>
<dbReference type="InterPro" id="IPR016162">
    <property type="entry name" value="Ald_DH_N"/>
</dbReference>
<keyword evidence="2" id="KW-0560">Oxidoreductase</keyword>
<evidence type="ECO:0000313" key="4">
    <source>
        <dbReference type="EMBL" id="CAB4548962.1"/>
    </source>
</evidence>
<dbReference type="CDD" id="cd07099">
    <property type="entry name" value="ALDH_DDALDH"/>
    <property type="match status" value="1"/>
</dbReference>
<dbReference type="GO" id="GO:0006081">
    <property type="term" value="P:aldehyde metabolic process"/>
    <property type="evidence" value="ECO:0007669"/>
    <property type="project" value="InterPro"/>
</dbReference>
<dbReference type="InterPro" id="IPR012394">
    <property type="entry name" value="Aldehyde_DH_NAD(P)"/>
</dbReference>
<dbReference type="Pfam" id="PF00171">
    <property type="entry name" value="Aldedh"/>
    <property type="match status" value="1"/>
</dbReference>
<dbReference type="InterPro" id="IPR029510">
    <property type="entry name" value="Ald_DH_CS_GLU"/>
</dbReference>
<proteinExistence type="inferred from homology"/>
<feature type="domain" description="Aldehyde dehydrogenase" evidence="3">
    <location>
        <begin position="3"/>
        <end position="451"/>
    </location>
</feature>
<dbReference type="PIRSF" id="PIRSF036492">
    <property type="entry name" value="ALDH"/>
    <property type="match status" value="1"/>
</dbReference>
<dbReference type="Gene3D" id="3.40.309.10">
    <property type="entry name" value="Aldehyde Dehydrogenase, Chain A, domain 2"/>
    <property type="match status" value="1"/>
</dbReference>
<dbReference type="AlphaFoldDB" id="A0A6J6CC45"/>
<dbReference type="SUPFAM" id="SSF53720">
    <property type="entry name" value="ALDH-like"/>
    <property type="match status" value="1"/>
</dbReference>
<dbReference type="InterPro" id="IPR016163">
    <property type="entry name" value="Ald_DH_C"/>
</dbReference>
<evidence type="ECO:0000256" key="2">
    <source>
        <dbReference type="ARBA" id="ARBA00023002"/>
    </source>
</evidence>
<evidence type="ECO:0000256" key="1">
    <source>
        <dbReference type="ARBA" id="ARBA00009986"/>
    </source>
</evidence>
<name>A0A6J6CC45_9ZZZZ</name>
<dbReference type="PANTHER" id="PTHR11699">
    <property type="entry name" value="ALDEHYDE DEHYDROGENASE-RELATED"/>
    <property type="match status" value="1"/>
</dbReference>
<dbReference type="InterPro" id="IPR016161">
    <property type="entry name" value="Ald_DH/histidinol_DH"/>
</dbReference>
<dbReference type="InterPro" id="IPR015590">
    <property type="entry name" value="Aldehyde_DH_dom"/>
</dbReference>
<evidence type="ECO:0000259" key="3">
    <source>
        <dbReference type="Pfam" id="PF00171"/>
    </source>
</evidence>